<evidence type="ECO:0000256" key="1">
    <source>
        <dbReference type="SAM" id="Phobius"/>
    </source>
</evidence>
<evidence type="ECO:0000313" key="2">
    <source>
        <dbReference type="EMBL" id="KAF5804961.1"/>
    </source>
</evidence>
<keyword evidence="1" id="KW-0812">Transmembrane</keyword>
<keyword evidence="1" id="KW-1133">Transmembrane helix</keyword>
<comment type="caution">
    <text evidence="2">The sequence shown here is derived from an EMBL/GenBank/DDBJ whole genome shotgun (WGS) entry which is preliminary data.</text>
</comment>
<organism evidence="2 3">
    <name type="scientific">Helianthus annuus</name>
    <name type="common">Common sunflower</name>
    <dbReference type="NCBI Taxonomy" id="4232"/>
    <lineage>
        <taxon>Eukaryota</taxon>
        <taxon>Viridiplantae</taxon>
        <taxon>Streptophyta</taxon>
        <taxon>Embryophyta</taxon>
        <taxon>Tracheophyta</taxon>
        <taxon>Spermatophyta</taxon>
        <taxon>Magnoliopsida</taxon>
        <taxon>eudicotyledons</taxon>
        <taxon>Gunneridae</taxon>
        <taxon>Pentapetalae</taxon>
        <taxon>asterids</taxon>
        <taxon>campanulids</taxon>
        <taxon>Asterales</taxon>
        <taxon>Asteraceae</taxon>
        <taxon>Asteroideae</taxon>
        <taxon>Heliantheae alliance</taxon>
        <taxon>Heliantheae</taxon>
        <taxon>Helianthus</taxon>
    </lineage>
</organism>
<accession>A0A9K3IYE6</accession>
<keyword evidence="1" id="KW-0472">Membrane</keyword>
<evidence type="ECO:0000313" key="3">
    <source>
        <dbReference type="Proteomes" id="UP000215914"/>
    </source>
</evidence>
<proteinExistence type="predicted"/>
<dbReference type="AlphaFoldDB" id="A0A9K3IYE6"/>
<reference evidence="2" key="1">
    <citation type="journal article" date="2017" name="Nature">
        <title>The sunflower genome provides insights into oil metabolism, flowering and Asterid evolution.</title>
        <authorList>
            <person name="Badouin H."/>
            <person name="Gouzy J."/>
            <person name="Grassa C.J."/>
            <person name="Murat F."/>
            <person name="Staton S.E."/>
            <person name="Cottret L."/>
            <person name="Lelandais-Briere C."/>
            <person name="Owens G.L."/>
            <person name="Carrere S."/>
            <person name="Mayjonade B."/>
            <person name="Legrand L."/>
            <person name="Gill N."/>
            <person name="Kane N.C."/>
            <person name="Bowers J.E."/>
            <person name="Hubner S."/>
            <person name="Bellec A."/>
            <person name="Berard A."/>
            <person name="Berges H."/>
            <person name="Blanchet N."/>
            <person name="Boniface M.C."/>
            <person name="Brunel D."/>
            <person name="Catrice O."/>
            <person name="Chaidir N."/>
            <person name="Claudel C."/>
            <person name="Donnadieu C."/>
            <person name="Faraut T."/>
            <person name="Fievet G."/>
            <person name="Helmstetter N."/>
            <person name="King M."/>
            <person name="Knapp S.J."/>
            <person name="Lai Z."/>
            <person name="Le Paslier M.C."/>
            <person name="Lippi Y."/>
            <person name="Lorenzon L."/>
            <person name="Mandel J.R."/>
            <person name="Marage G."/>
            <person name="Marchand G."/>
            <person name="Marquand E."/>
            <person name="Bret-Mestries E."/>
            <person name="Morien E."/>
            <person name="Nambeesan S."/>
            <person name="Nguyen T."/>
            <person name="Pegot-Espagnet P."/>
            <person name="Pouilly N."/>
            <person name="Raftis F."/>
            <person name="Sallet E."/>
            <person name="Schiex T."/>
            <person name="Thomas J."/>
            <person name="Vandecasteele C."/>
            <person name="Vares D."/>
            <person name="Vear F."/>
            <person name="Vautrin S."/>
            <person name="Crespi M."/>
            <person name="Mangin B."/>
            <person name="Burke J.M."/>
            <person name="Salse J."/>
            <person name="Munos S."/>
            <person name="Vincourt P."/>
            <person name="Rieseberg L.H."/>
            <person name="Langlade N.B."/>
        </authorList>
    </citation>
    <scope>NUCLEOTIDE SEQUENCE</scope>
    <source>
        <tissue evidence="2">Leaves</tissue>
    </source>
</reference>
<reference evidence="2" key="2">
    <citation type="submission" date="2020-06" db="EMBL/GenBank/DDBJ databases">
        <title>Helianthus annuus Genome sequencing and assembly Release 2.</title>
        <authorList>
            <person name="Gouzy J."/>
            <person name="Langlade N."/>
            <person name="Munos S."/>
        </authorList>
    </citation>
    <scope>NUCLEOTIDE SEQUENCE</scope>
    <source>
        <tissue evidence="2">Leaves</tissue>
    </source>
</reference>
<feature type="transmembrane region" description="Helical" evidence="1">
    <location>
        <begin position="94"/>
        <end position="115"/>
    </location>
</feature>
<protein>
    <submittedName>
        <fullName evidence="2">Uncharacterized protein</fullName>
    </submittedName>
</protein>
<gene>
    <name evidence="2" type="ORF">HanXRQr2_Chr05g0203291</name>
</gene>
<sequence length="128" mass="14289">MSATKVRTETVFVFVLHNCLEGLDGLMWLGLTPLDGAEPMTLARDGLTPLEGAESMTLVRDGLAPRVTPDDLFGEDEDINPPFFSSEVETRFDVLLRFGVIIFFVLSSARSMLLFRRLELDVLLGHRC</sequence>
<dbReference type="Proteomes" id="UP000215914">
    <property type="component" value="Unassembled WGS sequence"/>
</dbReference>
<dbReference type="EMBL" id="MNCJ02000320">
    <property type="protein sequence ID" value="KAF5804961.1"/>
    <property type="molecule type" value="Genomic_DNA"/>
</dbReference>
<keyword evidence="3" id="KW-1185">Reference proteome</keyword>
<dbReference type="Gramene" id="mRNA:HanXRQr2_Chr05g0203291">
    <property type="protein sequence ID" value="CDS:HanXRQr2_Chr05g0203291.1"/>
    <property type="gene ID" value="HanXRQr2_Chr05g0203291"/>
</dbReference>
<name>A0A9K3IYE6_HELAN</name>